<keyword evidence="4" id="KW-0798">TonB box</keyword>
<dbReference type="SUPFAM" id="SSF56935">
    <property type="entry name" value="Porins"/>
    <property type="match status" value="1"/>
</dbReference>
<evidence type="ECO:0000259" key="7">
    <source>
        <dbReference type="Pfam" id="PF00593"/>
    </source>
</evidence>
<reference evidence="8" key="1">
    <citation type="submission" date="2020-08" db="EMBL/GenBank/DDBJ databases">
        <title>Genome sequencing and assembly of the red palm weevil Rhynchophorus ferrugineus.</title>
        <authorList>
            <person name="Dias G.B."/>
            <person name="Bergman C.M."/>
            <person name="Manee M."/>
        </authorList>
    </citation>
    <scope>NUCLEOTIDE SEQUENCE</scope>
    <source>
        <strain evidence="8">AA-2017</strain>
        <tissue evidence="8">Whole larva</tissue>
    </source>
</reference>
<accession>A0A834IEG7</accession>
<evidence type="ECO:0000256" key="2">
    <source>
        <dbReference type="ARBA" id="ARBA00022448"/>
    </source>
</evidence>
<evidence type="ECO:0000256" key="1">
    <source>
        <dbReference type="ARBA" id="ARBA00004571"/>
    </source>
</evidence>
<dbReference type="InterPro" id="IPR036942">
    <property type="entry name" value="Beta-barrel_TonB_sf"/>
</dbReference>
<dbReference type="PROSITE" id="PS52016">
    <property type="entry name" value="TONB_DEPENDENT_REC_3"/>
    <property type="match status" value="1"/>
</dbReference>
<dbReference type="Proteomes" id="UP000625711">
    <property type="component" value="Unassembled WGS sequence"/>
</dbReference>
<keyword evidence="5" id="KW-0472">Membrane</keyword>
<dbReference type="OrthoDB" id="10322910at2759"/>
<gene>
    <name evidence="8" type="ORF">GWI33_010034</name>
</gene>
<dbReference type="EMBL" id="JAACXV010006034">
    <property type="protein sequence ID" value="KAF7276608.1"/>
    <property type="molecule type" value="Genomic_DNA"/>
</dbReference>
<dbReference type="Pfam" id="PF00593">
    <property type="entry name" value="TonB_dep_Rec_b-barrel"/>
    <property type="match status" value="1"/>
</dbReference>
<name>A0A834IEG7_RHYFE</name>
<keyword evidence="6" id="KW-0998">Cell outer membrane</keyword>
<dbReference type="Gene3D" id="2.40.170.20">
    <property type="entry name" value="TonB-dependent receptor, beta-barrel domain"/>
    <property type="match status" value="1"/>
</dbReference>
<evidence type="ECO:0000256" key="3">
    <source>
        <dbReference type="ARBA" id="ARBA00022692"/>
    </source>
</evidence>
<organism evidence="8 9">
    <name type="scientific">Rhynchophorus ferrugineus</name>
    <name type="common">Red palm weevil</name>
    <name type="synonym">Curculio ferrugineus</name>
    <dbReference type="NCBI Taxonomy" id="354439"/>
    <lineage>
        <taxon>Eukaryota</taxon>
        <taxon>Metazoa</taxon>
        <taxon>Ecdysozoa</taxon>
        <taxon>Arthropoda</taxon>
        <taxon>Hexapoda</taxon>
        <taxon>Insecta</taxon>
        <taxon>Pterygota</taxon>
        <taxon>Neoptera</taxon>
        <taxon>Endopterygota</taxon>
        <taxon>Coleoptera</taxon>
        <taxon>Polyphaga</taxon>
        <taxon>Cucujiformia</taxon>
        <taxon>Curculionidae</taxon>
        <taxon>Dryophthorinae</taxon>
        <taxon>Rhynchophorus</taxon>
    </lineage>
</organism>
<keyword evidence="9" id="KW-1185">Reference proteome</keyword>
<dbReference type="AlphaFoldDB" id="A0A834IEG7"/>
<dbReference type="InterPro" id="IPR039426">
    <property type="entry name" value="TonB-dep_rcpt-like"/>
</dbReference>
<evidence type="ECO:0000313" key="9">
    <source>
        <dbReference type="Proteomes" id="UP000625711"/>
    </source>
</evidence>
<evidence type="ECO:0000256" key="5">
    <source>
        <dbReference type="ARBA" id="ARBA00023136"/>
    </source>
</evidence>
<evidence type="ECO:0000313" key="8">
    <source>
        <dbReference type="EMBL" id="KAF7276608.1"/>
    </source>
</evidence>
<sequence>VPTTELPTDFDFGEVTVDQNARDPKSDAYSIGLYLEDNYQVTTDWFITPGIRFDYHSEAGTNWSPSLNSTWQFSENWSVKGGVSRAFKVPNLYQLDPNYIYYTRGNGCPSWIPANQRGCHVLGNPNLENETSWNKEITFTYDDGTGLTAGLTYYRNDYDNRVAAGDEPVAYVGVDPSENNNRPYRTIFQWENQGEAIIEGIEAFLQVPVTDSLKWNYNVTGNLRSERKDNGEPLSLIPKYTINTSLDWDITDNWNANLAASFYGRIDAPRKSGTTGDDLSKELLLDRASYTLVNANTHYRFNDHISFGLGVKNLFDKEVKREGTANNAGARTFNEPGRYYTFDVKFDF</sequence>
<dbReference type="PANTHER" id="PTHR30069">
    <property type="entry name" value="TONB-DEPENDENT OUTER MEMBRANE RECEPTOR"/>
    <property type="match status" value="1"/>
</dbReference>
<comment type="caution">
    <text evidence="8">The sequence shown here is derived from an EMBL/GenBank/DDBJ whole genome shotgun (WGS) entry which is preliminary data.</text>
</comment>
<protein>
    <recommendedName>
        <fullName evidence="7">TonB-dependent receptor-like beta-barrel domain-containing protein</fullName>
    </recommendedName>
</protein>
<keyword evidence="2" id="KW-0813">Transport</keyword>
<dbReference type="GO" id="GO:0015344">
    <property type="term" value="F:siderophore uptake transmembrane transporter activity"/>
    <property type="evidence" value="ECO:0007669"/>
    <property type="project" value="TreeGrafter"/>
</dbReference>
<feature type="non-terminal residue" evidence="8">
    <location>
        <position position="1"/>
    </location>
</feature>
<proteinExistence type="predicted"/>
<feature type="domain" description="TonB-dependent receptor-like beta-barrel" evidence="7">
    <location>
        <begin position="20"/>
        <end position="314"/>
    </location>
</feature>
<dbReference type="GO" id="GO:0044718">
    <property type="term" value="P:siderophore transmembrane transport"/>
    <property type="evidence" value="ECO:0007669"/>
    <property type="project" value="TreeGrafter"/>
</dbReference>
<evidence type="ECO:0000256" key="4">
    <source>
        <dbReference type="ARBA" id="ARBA00023077"/>
    </source>
</evidence>
<dbReference type="PANTHER" id="PTHR30069:SF8">
    <property type="entry name" value="TONB-DEPENDENT SIDEROPHORE RECEPTOR PROTEIN"/>
    <property type="match status" value="1"/>
</dbReference>
<dbReference type="InterPro" id="IPR000531">
    <property type="entry name" value="Beta-barrel_TonB"/>
</dbReference>
<keyword evidence="3" id="KW-0812">Transmembrane</keyword>
<evidence type="ECO:0000256" key="6">
    <source>
        <dbReference type="ARBA" id="ARBA00023237"/>
    </source>
</evidence>
<comment type="subcellular location">
    <subcellularLocation>
        <location evidence="1">Cell outer membrane</location>
        <topology evidence="1">Multi-pass membrane protein</topology>
    </subcellularLocation>
</comment>